<evidence type="ECO:0000313" key="4">
    <source>
        <dbReference type="EMBL" id="MXG90257.1"/>
    </source>
</evidence>
<evidence type="ECO:0008006" key="6">
    <source>
        <dbReference type="Google" id="ProtNLM"/>
    </source>
</evidence>
<protein>
    <recommendedName>
        <fullName evidence="6">Mce-associated membrane protein</fullName>
    </recommendedName>
</protein>
<evidence type="ECO:0000256" key="1">
    <source>
        <dbReference type="ARBA" id="ARBA00004370"/>
    </source>
</evidence>
<feature type="region of interest" description="Disordered" evidence="3">
    <location>
        <begin position="188"/>
        <end position="243"/>
    </location>
</feature>
<dbReference type="PANTHER" id="PTHR37042">
    <property type="entry name" value="OUTER MEMBRANE PROTEIN RV1973"/>
    <property type="match status" value="1"/>
</dbReference>
<keyword evidence="5" id="KW-1185">Reference proteome</keyword>
<dbReference type="EMBL" id="WUEK01000006">
    <property type="protein sequence ID" value="MXG90257.1"/>
    <property type="molecule type" value="Genomic_DNA"/>
</dbReference>
<gene>
    <name evidence="4" type="ORF">GRQ65_11930</name>
</gene>
<reference evidence="4 5" key="1">
    <citation type="submission" date="2019-12" db="EMBL/GenBank/DDBJ databases">
        <authorList>
            <person name="Kun Z."/>
        </authorList>
    </citation>
    <scope>NUCLEOTIDE SEQUENCE [LARGE SCALE GENOMIC DNA]</scope>
    <source>
        <strain evidence="4 5">YIM 123512</strain>
    </source>
</reference>
<dbReference type="GO" id="GO:0016020">
    <property type="term" value="C:membrane"/>
    <property type="evidence" value="ECO:0007669"/>
    <property type="project" value="UniProtKB-SubCell"/>
</dbReference>
<keyword evidence="2" id="KW-0472">Membrane</keyword>
<accession>A0A6L7ES42</accession>
<name>A0A6L7ES42_9ACTN</name>
<evidence type="ECO:0000256" key="2">
    <source>
        <dbReference type="ARBA" id="ARBA00023136"/>
    </source>
</evidence>
<proteinExistence type="predicted"/>
<evidence type="ECO:0000256" key="3">
    <source>
        <dbReference type="SAM" id="MobiDB-lite"/>
    </source>
</evidence>
<dbReference type="AlphaFoldDB" id="A0A6L7ES42"/>
<organism evidence="4 5">
    <name type="scientific">Nocardioides flavescens</name>
    <dbReference type="NCBI Taxonomy" id="2691959"/>
    <lineage>
        <taxon>Bacteria</taxon>
        <taxon>Bacillati</taxon>
        <taxon>Actinomycetota</taxon>
        <taxon>Actinomycetes</taxon>
        <taxon>Propionibacteriales</taxon>
        <taxon>Nocardioidaceae</taxon>
        <taxon>Nocardioides</taxon>
    </lineage>
</organism>
<dbReference type="Proteomes" id="UP000473325">
    <property type="component" value="Unassembled WGS sequence"/>
</dbReference>
<dbReference type="PANTHER" id="PTHR37042:SF4">
    <property type="entry name" value="OUTER MEMBRANE PROTEIN RV1973"/>
    <property type="match status" value="1"/>
</dbReference>
<dbReference type="RefSeq" id="WP_160878174.1">
    <property type="nucleotide sequence ID" value="NZ_WUEK01000006.1"/>
</dbReference>
<comment type="caution">
    <text evidence="4">The sequence shown here is derived from an EMBL/GenBank/DDBJ whole genome shotgun (WGS) entry which is preliminary data.</text>
</comment>
<comment type="subcellular location">
    <subcellularLocation>
        <location evidence="1">Membrane</location>
    </subcellularLocation>
</comment>
<sequence length="243" mass="25309">MSAQTTQRQTSRTFRLALLVVLLVLLLGSTAAVAYLAATRPVPAVGLGGEQAALQSERETVMSQAEQFMKRVNTYGPDLLEGDTMPKYRSLVEEVITPKFAADFEKNVPAAEQTVAEAGLARTCEVFSTGVSSIDDDSATALVAGSFTNSYPSSPGSDDRVETDPAPFRVQVDLLKVKGTWLVDDFTPLTGETPQSGLPSGSPSELPSILPSTDPSADPTADPTADPSTGATGSAEPSGGTTP</sequence>
<feature type="compositionally biased region" description="Low complexity" evidence="3">
    <location>
        <begin position="194"/>
        <end position="212"/>
    </location>
</feature>
<evidence type="ECO:0000313" key="5">
    <source>
        <dbReference type="Proteomes" id="UP000473325"/>
    </source>
</evidence>